<keyword evidence="1" id="KW-0472">Membrane</keyword>
<keyword evidence="3" id="KW-1185">Reference proteome</keyword>
<protein>
    <submittedName>
        <fullName evidence="2">Uncharacterized protein</fullName>
    </submittedName>
</protein>
<evidence type="ECO:0000313" key="2">
    <source>
        <dbReference type="EMBL" id="BCR06262.1"/>
    </source>
</evidence>
<keyword evidence="1" id="KW-1133">Transmembrane helix</keyword>
<name>A0ABM8HVC6_9BACT</name>
<dbReference type="Proteomes" id="UP001319827">
    <property type="component" value="Chromosome"/>
</dbReference>
<evidence type="ECO:0000313" key="3">
    <source>
        <dbReference type="Proteomes" id="UP001319827"/>
    </source>
</evidence>
<reference evidence="2 3" key="2">
    <citation type="journal article" date="2021" name="Int. J. Syst. Evol. Microbiol.">
        <title>Isolation and Polyphasic Characterization of Desulfuromonas versatilis sp. Nov., an Electrogenic Bacteria Capable of Versatile Metabolism Isolated from a Graphene Oxide-Reducing Enrichment Culture.</title>
        <authorList>
            <person name="Xie L."/>
            <person name="Yoshida N."/>
            <person name="Ishii S."/>
            <person name="Meng L."/>
        </authorList>
    </citation>
    <scope>NUCLEOTIDE SEQUENCE [LARGE SCALE GENOMIC DNA]</scope>
    <source>
        <strain evidence="2 3">NIT-T3</strain>
    </source>
</reference>
<sequence length="78" mass="8957">MKSLAIEIWKERRPRTGARSFAKSLQKVRYHFWRNVLPTALILILGSLLTLVATRMIWKAKNSQPAVAVSQQQEGLPR</sequence>
<organism evidence="2 3">
    <name type="scientific">Desulfuromonas versatilis</name>
    <dbReference type="NCBI Taxonomy" id="2802975"/>
    <lineage>
        <taxon>Bacteria</taxon>
        <taxon>Pseudomonadati</taxon>
        <taxon>Thermodesulfobacteriota</taxon>
        <taxon>Desulfuromonadia</taxon>
        <taxon>Desulfuromonadales</taxon>
        <taxon>Desulfuromonadaceae</taxon>
        <taxon>Desulfuromonas</taxon>
    </lineage>
</organism>
<accession>A0ABM8HVC6</accession>
<gene>
    <name evidence="2" type="ORF">DESUT3_33310</name>
</gene>
<dbReference type="EMBL" id="AP024355">
    <property type="protein sequence ID" value="BCR06262.1"/>
    <property type="molecule type" value="Genomic_DNA"/>
</dbReference>
<proteinExistence type="predicted"/>
<feature type="transmembrane region" description="Helical" evidence="1">
    <location>
        <begin position="32"/>
        <end position="53"/>
    </location>
</feature>
<dbReference type="RefSeq" id="WP_221249632.1">
    <property type="nucleotide sequence ID" value="NZ_AP024355.1"/>
</dbReference>
<keyword evidence="1" id="KW-0812">Transmembrane</keyword>
<reference evidence="2 3" key="1">
    <citation type="journal article" date="2016" name="C (Basel)">
        <title>Selective Growth of and Electricity Production by Marine Exoelectrogenic Bacteria in Self-Aggregated Hydrogel of Microbially Reduced Graphene Oxide.</title>
        <authorList>
            <person name="Yoshida N."/>
            <person name="Goto Y."/>
            <person name="Miyata Y."/>
        </authorList>
    </citation>
    <scope>NUCLEOTIDE SEQUENCE [LARGE SCALE GENOMIC DNA]</scope>
    <source>
        <strain evidence="2 3">NIT-T3</strain>
    </source>
</reference>
<evidence type="ECO:0000256" key="1">
    <source>
        <dbReference type="SAM" id="Phobius"/>
    </source>
</evidence>